<protein>
    <submittedName>
        <fullName evidence="1">Uncharacterized protein</fullName>
    </submittedName>
</protein>
<gene>
    <name evidence="1" type="ORF">EVAR_28040_1</name>
</gene>
<proteinExistence type="predicted"/>
<organism evidence="1 2">
    <name type="scientific">Eumeta variegata</name>
    <name type="common">Bagworm moth</name>
    <name type="synonym">Eumeta japonica</name>
    <dbReference type="NCBI Taxonomy" id="151549"/>
    <lineage>
        <taxon>Eukaryota</taxon>
        <taxon>Metazoa</taxon>
        <taxon>Ecdysozoa</taxon>
        <taxon>Arthropoda</taxon>
        <taxon>Hexapoda</taxon>
        <taxon>Insecta</taxon>
        <taxon>Pterygota</taxon>
        <taxon>Neoptera</taxon>
        <taxon>Endopterygota</taxon>
        <taxon>Lepidoptera</taxon>
        <taxon>Glossata</taxon>
        <taxon>Ditrysia</taxon>
        <taxon>Tineoidea</taxon>
        <taxon>Psychidae</taxon>
        <taxon>Oiketicinae</taxon>
        <taxon>Eumeta</taxon>
    </lineage>
</organism>
<sequence length="79" mass="8997">MSNNVTIGKYADDIAYLACSKDPLVASRELQLLMDKTNSWVSLKDRCRDNDVTKRCDLKEDFVTKVEEGMLGGLVIWNR</sequence>
<dbReference type="EMBL" id="BGZK01000484">
    <property type="protein sequence ID" value="GBP46461.1"/>
    <property type="molecule type" value="Genomic_DNA"/>
</dbReference>
<dbReference type="AlphaFoldDB" id="A0A4C1W5W4"/>
<dbReference type="Proteomes" id="UP000299102">
    <property type="component" value="Unassembled WGS sequence"/>
</dbReference>
<comment type="caution">
    <text evidence="1">The sequence shown here is derived from an EMBL/GenBank/DDBJ whole genome shotgun (WGS) entry which is preliminary data.</text>
</comment>
<accession>A0A4C1W5W4</accession>
<name>A0A4C1W5W4_EUMVA</name>
<evidence type="ECO:0000313" key="2">
    <source>
        <dbReference type="Proteomes" id="UP000299102"/>
    </source>
</evidence>
<keyword evidence="2" id="KW-1185">Reference proteome</keyword>
<evidence type="ECO:0000313" key="1">
    <source>
        <dbReference type="EMBL" id="GBP46461.1"/>
    </source>
</evidence>
<reference evidence="1 2" key="1">
    <citation type="journal article" date="2019" name="Commun. Biol.">
        <title>The bagworm genome reveals a unique fibroin gene that provides high tensile strength.</title>
        <authorList>
            <person name="Kono N."/>
            <person name="Nakamura H."/>
            <person name="Ohtoshi R."/>
            <person name="Tomita M."/>
            <person name="Numata K."/>
            <person name="Arakawa K."/>
        </authorList>
    </citation>
    <scope>NUCLEOTIDE SEQUENCE [LARGE SCALE GENOMIC DNA]</scope>
</reference>